<evidence type="ECO:0000256" key="1">
    <source>
        <dbReference type="SAM" id="SignalP"/>
    </source>
</evidence>
<dbReference type="InterPro" id="IPR011990">
    <property type="entry name" value="TPR-like_helical_dom_sf"/>
</dbReference>
<dbReference type="SUPFAM" id="SSF48452">
    <property type="entry name" value="TPR-like"/>
    <property type="match status" value="1"/>
</dbReference>
<accession>A0A5B9MCR3</accession>
<keyword evidence="1" id="KW-0732">Signal</keyword>
<protein>
    <recommendedName>
        <fullName evidence="4">Tetratricopeptide repeat protein</fullName>
    </recommendedName>
</protein>
<dbReference type="AlphaFoldDB" id="A0A5B9MCR3"/>
<dbReference type="KEGG" id="smam:Mal15_13140"/>
<dbReference type="EMBL" id="CP036264">
    <property type="protein sequence ID" value="QEF97275.1"/>
    <property type="molecule type" value="Genomic_DNA"/>
</dbReference>
<dbReference type="Gene3D" id="1.25.40.10">
    <property type="entry name" value="Tetratricopeptide repeat domain"/>
    <property type="match status" value="1"/>
</dbReference>
<organism evidence="2 3">
    <name type="scientific">Stieleria maiorica</name>
    <dbReference type="NCBI Taxonomy" id="2795974"/>
    <lineage>
        <taxon>Bacteria</taxon>
        <taxon>Pseudomonadati</taxon>
        <taxon>Planctomycetota</taxon>
        <taxon>Planctomycetia</taxon>
        <taxon>Pirellulales</taxon>
        <taxon>Pirellulaceae</taxon>
        <taxon>Stieleria</taxon>
    </lineage>
</organism>
<feature type="chain" id="PRO_5022811444" description="Tetratricopeptide repeat protein" evidence="1">
    <location>
        <begin position="22"/>
        <end position="346"/>
    </location>
</feature>
<dbReference type="RefSeq" id="WP_147866982.1">
    <property type="nucleotide sequence ID" value="NZ_CP036264.1"/>
</dbReference>
<evidence type="ECO:0000313" key="2">
    <source>
        <dbReference type="EMBL" id="QEF97275.1"/>
    </source>
</evidence>
<evidence type="ECO:0008006" key="4">
    <source>
        <dbReference type="Google" id="ProtNLM"/>
    </source>
</evidence>
<evidence type="ECO:0000313" key="3">
    <source>
        <dbReference type="Proteomes" id="UP000321353"/>
    </source>
</evidence>
<name>A0A5B9MCR3_9BACT</name>
<reference evidence="2 3" key="1">
    <citation type="submission" date="2019-02" db="EMBL/GenBank/DDBJ databases">
        <title>Planctomycetal bacteria perform biofilm scaping via a novel small molecule.</title>
        <authorList>
            <person name="Jeske O."/>
            <person name="Boedeker C."/>
            <person name="Wiegand S."/>
            <person name="Breitling P."/>
            <person name="Kallscheuer N."/>
            <person name="Jogler M."/>
            <person name="Rohde M."/>
            <person name="Petersen J."/>
            <person name="Medema M.H."/>
            <person name="Surup F."/>
            <person name="Jogler C."/>
        </authorList>
    </citation>
    <scope>NUCLEOTIDE SEQUENCE [LARGE SCALE GENOMIC DNA]</scope>
    <source>
        <strain evidence="2 3">Mal15</strain>
    </source>
</reference>
<dbReference type="Proteomes" id="UP000321353">
    <property type="component" value="Chromosome"/>
</dbReference>
<proteinExistence type="predicted"/>
<sequence length="346" mass="37410" precursor="true">MTQPRLLRLALVAAVFSFTLATDRAQAQLDRVYTHDSGTATSGTITSVTKNGIQLKVGANTRNFVEDEIRKVAFQGDPPPLSRAREFAIDGQYEQALDELKGLDFSTISRDLVKTDAAYYRLLARAKLALAGQGDRKAATAEAISFAGQNRDSFHFYSVAKLLGDLALAQKEHAKALQFYSALAQAPSTESKIESRYLIGVTMLEQDDIPGAEKAFSDVASVEVNSTSALRLKTLAKAGQAVALAKGGKGKEGLELADKLISELNPTDIEMSAKIYNAQGASYEAAGDIEGAILAYLHTHLMFSGQPDAHANALSRLVELWPKVGRTERAAEARQELQTRYPGFVN</sequence>
<feature type="signal peptide" evidence="1">
    <location>
        <begin position="1"/>
        <end position="21"/>
    </location>
</feature>
<keyword evidence="3" id="KW-1185">Reference proteome</keyword>
<gene>
    <name evidence="2" type="ORF">Mal15_13140</name>
</gene>